<feature type="transmembrane region" description="Helical" evidence="7">
    <location>
        <begin position="402"/>
        <end position="421"/>
    </location>
</feature>
<dbReference type="PANTHER" id="PTHR23502">
    <property type="entry name" value="MAJOR FACILITATOR SUPERFAMILY"/>
    <property type="match status" value="1"/>
</dbReference>
<keyword evidence="10" id="KW-1185">Reference proteome</keyword>
<comment type="caution">
    <text evidence="9">The sequence shown here is derived from an EMBL/GenBank/DDBJ whole genome shotgun (WGS) entry which is preliminary data.</text>
</comment>
<dbReference type="GO" id="GO:0005886">
    <property type="term" value="C:plasma membrane"/>
    <property type="evidence" value="ECO:0007669"/>
    <property type="project" value="TreeGrafter"/>
</dbReference>
<dbReference type="InterPro" id="IPR020846">
    <property type="entry name" value="MFS_dom"/>
</dbReference>
<feature type="transmembrane region" description="Helical" evidence="7">
    <location>
        <begin position="510"/>
        <end position="529"/>
    </location>
</feature>
<feature type="compositionally biased region" description="Polar residues" evidence="6">
    <location>
        <begin position="20"/>
        <end position="57"/>
    </location>
</feature>
<evidence type="ECO:0000256" key="6">
    <source>
        <dbReference type="SAM" id="MobiDB-lite"/>
    </source>
</evidence>
<dbReference type="EMBL" id="JAEUBD010001178">
    <property type="protein sequence ID" value="KAH3664792.1"/>
    <property type="molecule type" value="Genomic_DNA"/>
</dbReference>
<evidence type="ECO:0000313" key="9">
    <source>
        <dbReference type="EMBL" id="KAH3664792.1"/>
    </source>
</evidence>
<name>A0A9P8P3X3_9ASCO</name>
<keyword evidence="4 7" id="KW-1133">Transmembrane helix</keyword>
<reference evidence="9" key="2">
    <citation type="submission" date="2021-01" db="EMBL/GenBank/DDBJ databases">
        <authorList>
            <person name="Schikora-Tamarit M.A."/>
        </authorList>
    </citation>
    <scope>NUCLEOTIDE SEQUENCE</scope>
    <source>
        <strain evidence="9">NCAIM Y.01608</strain>
    </source>
</reference>
<feature type="transmembrane region" description="Helical" evidence="7">
    <location>
        <begin position="441"/>
        <end position="459"/>
    </location>
</feature>
<keyword evidence="2" id="KW-0813">Transport</keyword>
<reference evidence="9" key="1">
    <citation type="journal article" date="2021" name="Open Biol.">
        <title>Shared evolutionary footprints suggest mitochondrial oxidative damage underlies multiple complex I losses in fungi.</title>
        <authorList>
            <person name="Schikora-Tamarit M.A."/>
            <person name="Marcet-Houben M."/>
            <person name="Nosek J."/>
            <person name="Gabaldon T."/>
        </authorList>
    </citation>
    <scope>NUCLEOTIDE SEQUENCE</scope>
    <source>
        <strain evidence="9">NCAIM Y.01608</strain>
    </source>
</reference>
<dbReference type="InterPro" id="IPR036259">
    <property type="entry name" value="MFS_trans_sf"/>
</dbReference>
<dbReference type="OrthoDB" id="9986881at2759"/>
<feature type="transmembrane region" description="Helical" evidence="7">
    <location>
        <begin position="541"/>
        <end position="564"/>
    </location>
</feature>
<dbReference type="PROSITE" id="PS50850">
    <property type="entry name" value="MFS"/>
    <property type="match status" value="1"/>
</dbReference>
<dbReference type="PANTHER" id="PTHR23502:SF31">
    <property type="entry name" value="POLYAMINE TRANSPORTER 1"/>
    <property type="match status" value="1"/>
</dbReference>
<evidence type="ECO:0000256" key="7">
    <source>
        <dbReference type="SAM" id="Phobius"/>
    </source>
</evidence>
<feature type="transmembrane region" description="Helical" evidence="7">
    <location>
        <begin position="479"/>
        <end position="498"/>
    </location>
</feature>
<dbReference type="AlphaFoldDB" id="A0A9P8P3X3"/>
<dbReference type="Pfam" id="PF07690">
    <property type="entry name" value="MFS_1"/>
    <property type="match status" value="1"/>
</dbReference>
<dbReference type="GO" id="GO:0022857">
    <property type="term" value="F:transmembrane transporter activity"/>
    <property type="evidence" value="ECO:0007669"/>
    <property type="project" value="InterPro"/>
</dbReference>
<organism evidence="9 10">
    <name type="scientific">Ogataea polymorpha</name>
    <dbReference type="NCBI Taxonomy" id="460523"/>
    <lineage>
        <taxon>Eukaryota</taxon>
        <taxon>Fungi</taxon>
        <taxon>Dikarya</taxon>
        <taxon>Ascomycota</taxon>
        <taxon>Saccharomycotina</taxon>
        <taxon>Pichiomycetes</taxon>
        <taxon>Pichiales</taxon>
        <taxon>Pichiaceae</taxon>
        <taxon>Ogataea</taxon>
    </lineage>
</organism>
<accession>A0A9P8P3X3</accession>
<sequence length="612" mass="67381">MSSSRTHSLSSSYNNTESFYTAESTSDADGSSQAENLPGDNTISQDSEAKSSASTLDQDPLGHDAYAAQPAKYEPHALNEDNFPPDLEPNSRRESITEVSRELSRVLTNARSIEDRIKKQEEAGVPIPPMGGGKDYPPMLPDKEPYVVAFDGENDPFHPHNWPLKTKVIQCAIIGADTFCIAFGSAVFSEGVPEIAAQYHVAPVVATLGITLYVLGFATGPVVWAPLSELYGRRPVMLLSSVAFAAFNFAVACSDRLESILICRFFAGCLGAAPMVVAPAGFADMFGNRTRGTAMVVFSMAVFVGPLLAPFIGGFIVANSSLGWRWTEFITGILASANVALVVLFMRETHHPILLVEKAREIKRRTNNWGIHAPHDEFQLSVREIVENNLSRPLKMLFTEPIIFFISVYNAFIYGMLYLFLTAYPFVFQEGYKMAPGVAELPYFGMVIGEVLGGCFCIYHEKGYVRALEANNGKIVPEARLPTIIWGGVAFPIGILWFTWTGNYHDDIHWIVPTVSGLFTGFGLMGIFIPSMNYIIDSYLIFAASAMAANTFLRSSFGAVFPLFASFMFQNMHTNWAGLLLGLFSILLIACPILFVMYGKKLRQKSKYAFDL</sequence>
<evidence type="ECO:0000256" key="2">
    <source>
        <dbReference type="ARBA" id="ARBA00022448"/>
    </source>
</evidence>
<evidence type="ECO:0000313" key="10">
    <source>
        <dbReference type="Proteomes" id="UP000788993"/>
    </source>
</evidence>
<evidence type="ECO:0000256" key="3">
    <source>
        <dbReference type="ARBA" id="ARBA00022692"/>
    </source>
</evidence>
<dbReference type="Proteomes" id="UP000788993">
    <property type="component" value="Unassembled WGS sequence"/>
</dbReference>
<evidence type="ECO:0000256" key="4">
    <source>
        <dbReference type="ARBA" id="ARBA00022989"/>
    </source>
</evidence>
<dbReference type="FunFam" id="1.20.1250.20:FF:000011">
    <property type="entry name" value="MFS multidrug transporter, putative"/>
    <property type="match status" value="1"/>
</dbReference>
<feature type="transmembrane region" description="Helical" evidence="7">
    <location>
        <begin position="259"/>
        <end position="282"/>
    </location>
</feature>
<feature type="transmembrane region" description="Helical" evidence="7">
    <location>
        <begin position="294"/>
        <end position="317"/>
    </location>
</feature>
<proteinExistence type="predicted"/>
<feature type="domain" description="Major facilitator superfamily (MFS) profile" evidence="8">
    <location>
        <begin position="170"/>
        <end position="603"/>
    </location>
</feature>
<evidence type="ECO:0000256" key="5">
    <source>
        <dbReference type="ARBA" id="ARBA00023136"/>
    </source>
</evidence>
<feature type="transmembrane region" description="Helical" evidence="7">
    <location>
        <begin position="236"/>
        <end position="253"/>
    </location>
</feature>
<keyword evidence="3 7" id="KW-0812">Transmembrane</keyword>
<dbReference type="CDD" id="cd17323">
    <property type="entry name" value="MFS_Tpo1_MDR_like"/>
    <property type="match status" value="1"/>
</dbReference>
<feature type="region of interest" description="Disordered" evidence="6">
    <location>
        <begin position="20"/>
        <end position="96"/>
    </location>
</feature>
<dbReference type="SUPFAM" id="SSF103473">
    <property type="entry name" value="MFS general substrate transporter"/>
    <property type="match status" value="1"/>
</dbReference>
<feature type="transmembrane region" description="Helical" evidence="7">
    <location>
        <begin position="200"/>
        <end position="224"/>
    </location>
</feature>
<evidence type="ECO:0000259" key="8">
    <source>
        <dbReference type="PROSITE" id="PS50850"/>
    </source>
</evidence>
<dbReference type="Gene3D" id="1.20.1250.20">
    <property type="entry name" value="MFS general substrate transporter like domains"/>
    <property type="match status" value="1"/>
</dbReference>
<keyword evidence="5 7" id="KW-0472">Membrane</keyword>
<feature type="transmembrane region" description="Helical" evidence="7">
    <location>
        <begin position="576"/>
        <end position="598"/>
    </location>
</feature>
<dbReference type="InterPro" id="IPR011701">
    <property type="entry name" value="MFS"/>
</dbReference>
<evidence type="ECO:0000256" key="1">
    <source>
        <dbReference type="ARBA" id="ARBA00004141"/>
    </source>
</evidence>
<gene>
    <name evidence="9" type="ORF">OGATHE_003607</name>
</gene>
<protein>
    <recommendedName>
        <fullName evidence="8">Major facilitator superfamily (MFS) profile domain-containing protein</fullName>
    </recommendedName>
</protein>
<comment type="subcellular location">
    <subcellularLocation>
        <location evidence="1">Membrane</location>
        <topology evidence="1">Multi-pass membrane protein</topology>
    </subcellularLocation>
</comment>